<dbReference type="Proteomes" id="UP000199495">
    <property type="component" value="Unassembled WGS sequence"/>
</dbReference>
<dbReference type="AlphaFoldDB" id="A0A1G8A829"/>
<evidence type="ECO:0000256" key="1">
    <source>
        <dbReference type="SAM" id="MobiDB-lite"/>
    </source>
</evidence>
<accession>A0A1G8A829</accession>
<evidence type="ECO:0000313" key="2">
    <source>
        <dbReference type="EMBL" id="SDH17102.1"/>
    </source>
</evidence>
<gene>
    <name evidence="2" type="ORF">SAMN04487974_12712</name>
</gene>
<dbReference type="EMBL" id="FNCS01000027">
    <property type="protein sequence ID" value="SDH17102.1"/>
    <property type="molecule type" value="Genomic_DNA"/>
</dbReference>
<organism evidence="2 3">
    <name type="scientific">Pelagibacterium luteolum</name>
    <dbReference type="NCBI Taxonomy" id="440168"/>
    <lineage>
        <taxon>Bacteria</taxon>
        <taxon>Pseudomonadati</taxon>
        <taxon>Pseudomonadota</taxon>
        <taxon>Alphaproteobacteria</taxon>
        <taxon>Hyphomicrobiales</taxon>
        <taxon>Devosiaceae</taxon>
        <taxon>Pelagibacterium</taxon>
    </lineage>
</organism>
<protein>
    <submittedName>
        <fullName evidence="2">Uncharacterized protein</fullName>
    </submittedName>
</protein>
<keyword evidence="3" id="KW-1185">Reference proteome</keyword>
<feature type="region of interest" description="Disordered" evidence="1">
    <location>
        <begin position="40"/>
        <end position="77"/>
    </location>
</feature>
<sequence length="77" mass="8210">MAALAITFIFGVLFVCFLVFYALQQPERIANPADVFDEDVPQEGVAVPDGGPLTNEPTQAAPDSPARTEGQTEETGQ</sequence>
<dbReference type="STRING" id="440168.SAMN04487974_12712"/>
<evidence type="ECO:0000313" key="3">
    <source>
        <dbReference type="Proteomes" id="UP000199495"/>
    </source>
</evidence>
<proteinExistence type="predicted"/>
<reference evidence="2 3" key="1">
    <citation type="submission" date="2016-10" db="EMBL/GenBank/DDBJ databases">
        <authorList>
            <person name="de Groot N.N."/>
        </authorList>
    </citation>
    <scope>NUCLEOTIDE SEQUENCE [LARGE SCALE GENOMIC DNA]</scope>
    <source>
        <strain evidence="2 3">CGMCC 1.10267</strain>
    </source>
</reference>
<dbReference type="RefSeq" id="WP_143009472.1">
    <property type="nucleotide sequence ID" value="NZ_FNCS01000027.1"/>
</dbReference>
<name>A0A1G8A829_9HYPH</name>
<dbReference type="OrthoDB" id="9964350at2"/>